<dbReference type="EMBL" id="JACHIA010000011">
    <property type="protein sequence ID" value="MBB6071950.1"/>
    <property type="molecule type" value="Genomic_DNA"/>
</dbReference>
<keyword evidence="1" id="KW-0812">Transmembrane</keyword>
<accession>A0A841H1R6</accession>
<dbReference type="AlphaFoldDB" id="A0A841H1R6"/>
<sequence length="581" mass="62146">MKRIENPAHGRDGYALLLVLMVVLAVGILAAGAVTVVGNASLINAYEARRADMESLADAGVEVARARLNADATLYPATGYATLENGVVPTDAAGTAIPGVKRWVYAGPIGQTSGQYGVFGSIISVVESGNTRVVRRADLAQESFAKFAYFTDVEPDGIAFGGGDVLSGPVHSNDDITIYSSGATFRGPGSVTTSGVIKDRQYGRFSEGYTERAARIPLPSLADLDKLRTYATAGGTAFVTPNGGNDYESRLRIEFIGIDLDGNSQIDGESEGFFRVFRSSGPTDYLMAVRNGIAWENSENCGSYVGGVFTPTSKLTGMNATQRRDRLRDASARCYLGGSDSLANDFVATIPGRGEWLPRGFAWSGAMPAALAIRDDRDYLFPLSRTYNPNFKGVIHVTGKVAISGVIRGRVTLAATDKILIADDVTYAGGTGCGNILGLFSGSDIVVVDNMINTPQKLTNATSETWRSFDSTPSEFINGVALTLKSFSVQNYDDAPTNAELCQTTFFGRGCLFLTGGIIQKTRGAVGTSGGTGYLKRYTYDPCAYSDPPPYYPTTGHFTRSSFYELDPTGFSVTDFYRRMQ</sequence>
<proteinExistence type="predicted"/>
<name>A0A841H1R6_9BACT</name>
<keyword evidence="1" id="KW-0472">Membrane</keyword>
<keyword evidence="3" id="KW-1185">Reference proteome</keyword>
<dbReference type="RefSeq" id="WP_170035396.1">
    <property type="nucleotide sequence ID" value="NZ_JABDTL010000001.1"/>
</dbReference>
<evidence type="ECO:0000256" key="1">
    <source>
        <dbReference type="SAM" id="Phobius"/>
    </source>
</evidence>
<feature type="transmembrane region" description="Helical" evidence="1">
    <location>
        <begin position="12"/>
        <end position="34"/>
    </location>
</feature>
<dbReference type="Proteomes" id="UP000582837">
    <property type="component" value="Unassembled WGS sequence"/>
</dbReference>
<evidence type="ECO:0000313" key="3">
    <source>
        <dbReference type="Proteomes" id="UP000582837"/>
    </source>
</evidence>
<organism evidence="2 3">
    <name type="scientific">Longimicrobium terrae</name>
    <dbReference type="NCBI Taxonomy" id="1639882"/>
    <lineage>
        <taxon>Bacteria</taxon>
        <taxon>Pseudomonadati</taxon>
        <taxon>Gemmatimonadota</taxon>
        <taxon>Longimicrobiia</taxon>
        <taxon>Longimicrobiales</taxon>
        <taxon>Longimicrobiaceae</taxon>
        <taxon>Longimicrobium</taxon>
    </lineage>
</organism>
<gene>
    <name evidence="2" type="ORF">HNQ61_003610</name>
</gene>
<comment type="caution">
    <text evidence="2">The sequence shown here is derived from an EMBL/GenBank/DDBJ whole genome shotgun (WGS) entry which is preliminary data.</text>
</comment>
<keyword evidence="1" id="KW-1133">Transmembrane helix</keyword>
<reference evidence="2 3" key="1">
    <citation type="submission" date="2020-08" db="EMBL/GenBank/DDBJ databases">
        <title>Genomic Encyclopedia of Type Strains, Phase IV (KMG-IV): sequencing the most valuable type-strain genomes for metagenomic binning, comparative biology and taxonomic classification.</title>
        <authorList>
            <person name="Goeker M."/>
        </authorList>
    </citation>
    <scope>NUCLEOTIDE SEQUENCE [LARGE SCALE GENOMIC DNA]</scope>
    <source>
        <strain evidence="2 3">DSM 29007</strain>
    </source>
</reference>
<protein>
    <submittedName>
        <fullName evidence="2">Uncharacterized protein</fullName>
    </submittedName>
</protein>
<evidence type="ECO:0000313" key="2">
    <source>
        <dbReference type="EMBL" id="MBB6071950.1"/>
    </source>
</evidence>